<proteinExistence type="inferred from homology"/>
<dbReference type="InterPro" id="IPR000675">
    <property type="entry name" value="Cutinase/axe"/>
</dbReference>
<dbReference type="PANTHER" id="PTHR33630:SF9">
    <property type="entry name" value="CUTINASE 4"/>
    <property type="match status" value="1"/>
</dbReference>
<evidence type="ECO:0000256" key="2">
    <source>
        <dbReference type="ARBA" id="ARBA00022487"/>
    </source>
</evidence>
<dbReference type="Gene3D" id="3.40.50.1820">
    <property type="entry name" value="alpha/beta hydrolase"/>
    <property type="match status" value="1"/>
</dbReference>
<dbReference type="EMBL" id="JAKRKC020000002">
    <property type="protein sequence ID" value="MCK2218372.1"/>
    <property type="molecule type" value="Genomic_DNA"/>
</dbReference>
<dbReference type="Proteomes" id="UP001317259">
    <property type="component" value="Unassembled WGS sequence"/>
</dbReference>
<comment type="similarity">
    <text evidence="1">Belongs to the cutinase family.</text>
</comment>
<evidence type="ECO:0000259" key="6">
    <source>
        <dbReference type="Pfam" id="PF07705"/>
    </source>
</evidence>
<evidence type="ECO:0000313" key="8">
    <source>
        <dbReference type="Proteomes" id="UP001317259"/>
    </source>
</evidence>
<keyword evidence="2" id="KW-0719">Serine esterase</keyword>
<dbReference type="SUPFAM" id="SSF53474">
    <property type="entry name" value="alpha/beta-Hydrolases"/>
    <property type="match status" value="1"/>
</dbReference>
<gene>
    <name evidence="7" type="ORF">MF672_031945</name>
</gene>
<dbReference type="InterPro" id="IPR029058">
    <property type="entry name" value="AB_hydrolase_fold"/>
</dbReference>
<dbReference type="Gene3D" id="2.60.120.430">
    <property type="entry name" value="Galactose-binding lectin"/>
    <property type="match status" value="1"/>
</dbReference>
<dbReference type="RefSeq" id="WP_242375800.1">
    <property type="nucleotide sequence ID" value="NZ_JAKRKC020000002.1"/>
</dbReference>
<feature type="domain" description="CARDB" evidence="6">
    <location>
        <begin position="290"/>
        <end position="388"/>
    </location>
</feature>
<keyword evidence="5" id="KW-0732">Signal</keyword>
<keyword evidence="4" id="KW-1015">Disulfide bond</keyword>
<dbReference type="PANTHER" id="PTHR33630">
    <property type="entry name" value="CUTINASE RV1984C-RELATED-RELATED"/>
    <property type="match status" value="1"/>
</dbReference>
<keyword evidence="3" id="KW-0378">Hydrolase</keyword>
<evidence type="ECO:0000256" key="4">
    <source>
        <dbReference type="ARBA" id="ARBA00023157"/>
    </source>
</evidence>
<accession>A0ABT0G182</accession>
<dbReference type="Pfam" id="PF07705">
    <property type="entry name" value="CARDB"/>
    <property type="match status" value="1"/>
</dbReference>
<evidence type="ECO:0000256" key="5">
    <source>
        <dbReference type="SAM" id="SignalP"/>
    </source>
</evidence>
<dbReference type="SMART" id="SM01110">
    <property type="entry name" value="Cutinase"/>
    <property type="match status" value="1"/>
</dbReference>
<sequence length="529" mass="56646">MVRIVPRTLSAALLLLGLLPAAPAAARPSAAAGACPQVHFFGLRGSGESRQTMGPSVADTFNRFRNKLVGKKVTVGVPEPIEYSAVALLKKDGWPSVPGWLKLPGSMAEGAAMLRHQLEVQVRKCPEQEFVIAGYSQGAGAVRLALAKMTLKDPPAFRKNIKAILLYADPFYNPEDRFAVHAASTTQDSEVRGLLFRLVKLAQNGSVAIAPAIFPETLLLVGQTMPSWIPHARSYCHRGDIVCAATVEQTKALVTGSPVNGITIHEKAYLSTYPEAASTWLAGLFKAKLPDLVPARPVVQPKGAICAGSSPDIRVTVANKGGVDSGDFGIRWSADGRTVTVGQPNVAAGRKVTRKYTWGKITEGAHELVVNVDPKNAVAESAETNNATRISLTATSCAKKDFTVRVQAAKGWQDSGIDIKGKFNISDLGENTWSVDHVNHPYVGPNGYPPEQDRLIAPGYKYDSGKPYGYLLGKLVAPDGQEHYFPVGAGGLWQNPFKSPARLHLRINDADRALGDNGGSVLVDVNPWP</sequence>
<dbReference type="InterPro" id="IPR011635">
    <property type="entry name" value="CARDB"/>
</dbReference>
<evidence type="ECO:0000256" key="1">
    <source>
        <dbReference type="ARBA" id="ARBA00007534"/>
    </source>
</evidence>
<dbReference type="Pfam" id="PF01083">
    <property type="entry name" value="Cutinase"/>
    <property type="match status" value="1"/>
</dbReference>
<protein>
    <submittedName>
        <fullName evidence="7">Cutinase family protein</fullName>
    </submittedName>
</protein>
<dbReference type="InterPro" id="IPR013783">
    <property type="entry name" value="Ig-like_fold"/>
</dbReference>
<feature type="signal peptide" evidence="5">
    <location>
        <begin position="1"/>
        <end position="26"/>
    </location>
</feature>
<evidence type="ECO:0000256" key="3">
    <source>
        <dbReference type="ARBA" id="ARBA00022801"/>
    </source>
</evidence>
<comment type="caution">
    <text evidence="7">The sequence shown here is derived from an EMBL/GenBank/DDBJ whole genome shotgun (WGS) entry which is preliminary data.</text>
</comment>
<evidence type="ECO:0000313" key="7">
    <source>
        <dbReference type="EMBL" id="MCK2218372.1"/>
    </source>
</evidence>
<keyword evidence="8" id="KW-1185">Reference proteome</keyword>
<dbReference type="Gene3D" id="2.60.40.10">
    <property type="entry name" value="Immunoglobulins"/>
    <property type="match status" value="1"/>
</dbReference>
<name>A0ABT0G182_9ACTN</name>
<reference evidence="7 8" key="1">
    <citation type="submission" date="2022-04" db="EMBL/GenBank/DDBJ databases">
        <title>Genome draft of Actinomadura sp. ATCC 31491.</title>
        <authorList>
            <person name="Shi X."/>
            <person name="Du Y."/>
        </authorList>
    </citation>
    <scope>NUCLEOTIDE SEQUENCE [LARGE SCALE GENOMIC DNA]</scope>
    <source>
        <strain evidence="7 8">ATCC 31491</strain>
    </source>
</reference>
<organism evidence="7 8">
    <name type="scientific">Actinomadura luzonensis</name>
    <dbReference type="NCBI Taxonomy" id="2805427"/>
    <lineage>
        <taxon>Bacteria</taxon>
        <taxon>Bacillati</taxon>
        <taxon>Actinomycetota</taxon>
        <taxon>Actinomycetes</taxon>
        <taxon>Streptosporangiales</taxon>
        <taxon>Thermomonosporaceae</taxon>
        <taxon>Actinomadura</taxon>
    </lineage>
</organism>
<feature type="chain" id="PRO_5045326196" evidence="5">
    <location>
        <begin position="27"/>
        <end position="529"/>
    </location>
</feature>